<organism evidence="1 2">
    <name type="scientific">Penicillium antarcticum</name>
    <dbReference type="NCBI Taxonomy" id="416450"/>
    <lineage>
        <taxon>Eukaryota</taxon>
        <taxon>Fungi</taxon>
        <taxon>Dikarya</taxon>
        <taxon>Ascomycota</taxon>
        <taxon>Pezizomycotina</taxon>
        <taxon>Eurotiomycetes</taxon>
        <taxon>Eurotiomycetidae</taxon>
        <taxon>Eurotiales</taxon>
        <taxon>Aspergillaceae</taxon>
        <taxon>Penicillium</taxon>
    </lineage>
</organism>
<name>A0A1V6PRH8_9EURO</name>
<protein>
    <submittedName>
        <fullName evidence="1">Uncharacterized protein</fullName>
    </submittedName>
</protein>
<feature type="non-terminal residue" evidence="1">
    <location>
        <position position="1"/>
    </location>
</feature>
<keyword evidence="2" id="KW-1185">Reference proteome</keyword>
<dbReference type="AlphaFoldDB" id="A0A1V6PRH8"/>
<dbReference type="EMBL" id="MDYN01000047">
    <property type="protein sequence ID" value="OQD79618.1"/>
    <property type="molecule type" value="Genomic_DNA"/>
</dbReference>
<dbReference type="Proteomes" id="UP000191672">
    <property type="component" value="Unassembled WGS sequence"/>
</dbReference>
<evidence type="ECO:0000313" key="1">
    <source>
        <dbReference type="EMBL" id="OQD79618.1"/>
    </source>
</evidence>
<reference evidence="2" key="1">
    <citation type="journal article" date="2017" name="Nat. Microbiol.">
        <title>Global analysis of biosynthetic gene clusters reveals vast potential of secondary metabolite production in Penicillium species.</title>
        <authorList>
            <person name="Nielsen J.C."/>
            <person name="Grijseels S."/>
            <person name="Prigent S."/>
            <person name="Ji B."/>
            <person name="Dainat J."/>
            <person name="Nielsen K.F."/>
            <person name="Frisvad J.C."/>
            <person name="Workman M."/>
            <person name="Nielsen J."/>
        </authorList>
    </citation>
    <scope>NUCLEOTIDE SEQUENCE [LARGE SCALE GENOMIC DNA]</scope>
    <source>
        <strain evidence="2">IBT 31811</strain>
    </source>
</reference>
<sequence>DKDACKYKIAELTGTSSGLDDYVGYTFVVYKRVDRTSKEVVPIIYIKSEGLRDFLRDVLHDIKAVSLADDKPSIEQNVLFHFLPELDGYTEDMDINSDHESAHAEHLLLLIDRLKYA</sequence>
<accession>A0A1V6PRH8</accession>
<gene>
    <name evidence="1" type="ORF">PENANT_c047G02271</name>
</gene>
<dbReference type="STRING" id="416450.A0A1V6PRH8"/>
<proteinExistence type="predicted"/>
<evidence type="ECO:0000313" key="2">
    <source>
        <dbReference type="Proteomes" id="UP000191672"/>
    </source>
</evidence>
<comment type="caution">
    <text evidence="1">The sequence shown here is derived from an EMBL/GenBank/DDBJ whole genome shotgun (WGS) entry which is preliminary data.</text>
</comment>